<proteinExistence type="inferred from homology"/>
<keyword evidence="5" id="KW-0969">Cilium</keyword>
<evidence type="ECO:0000313" key="11">
    <source>
        <dbReference type="EMBL" id="KAK6295306.1"/>
    </source>
</evidence>
<dbReference type="AlphaFoldDB" id="A0AAN8KUT8"/>
<evidence type="ECO:0000256" key="5">
    <source>
        <dbReference type="ARBA" id="ARBA00023069"/>
    </source>
</evidence>
<comment type="similarity">
    <text evidence="9">Belongs to the flagellar radial spoke RSP9 family.</text>
</comment>
<evidence type="ECO:0000256" key="10">
    <source>
        <dbReference type="ARBA" id="ARBA00041080"/>
    </source>
</evidence>
<evidence type="ECO:0000256" key="9">
    <source>
        <dbReference type="ARBA" id="ARBA00038319"/>
    </source>
</evidence>
<protein>
    <recommendedName>
        <fullName evidence="10">Radial spoke head protein 9 homolog</fullName>
    </recommendedName>
</protein>
<dbReference type="GO" id="GO:0060294">
    <property type="term" value="P:cilium movement involved in cell motility"/>
    <property type="evidence" value="ECO:0007669"/>
    <property type="project" value="TreeGrafter"/>
</dbReference>
<accession>A0AAN8KUT8</accession>
<dbReference type="Proteomes" id="UP001356427">
    <property type="component" value="Unassembled WGS sequence"/>
</dbReference>
<name>A0AAN8KUT8_9TELE</name>
<dbReference type="InterPro" id="IPR055316">
    <property type="entry name" value="RSP9"/>
</dbReference>
<evidence type="ECO:0000256" key="4">
    <source>
        <dbReference type="ARBA" id="ARBA00022846"/>
    </source>
</evidence>
<sequence length="165" mass="18536">MSTQRQREGDEAMEEDVMMGTSIKVNEEKRLPTTVHTIDKEVSVVPCGTFIKSPHGLVQTNRNFEGKATVQSQSSSEAGKLSCFLHFTEPQNLKKKSILEMADLDPSINFLDPLSEDIPKGLWSLQFERHSTVCVISSMPWLGMTTFKRTHDPPAGIHLHGRRTQ</sequence>
<dbReference type="PANTHER" id="PTHR22069">
    <property type="entry name" value="MITOCHONDRIAL RIBOSOMAL PROTEIN S18"/>
    <property type="match status" value="1"/>
</dbReference>
<keyword evidence="12" id="KW-1185">Reference proteome</keyword>
<dbReference type="GO" id="GO:0044458">
    <property type="term" value="P:motile cilium assembly"/>
    <property type="evidence" value="ECO:0007669"/>
    <property type="project" value="TreeGrafter"/>
</dbReference>
<evidence type="ECO:0000313" key="12">
    <source>
        <dbReference type="Proteomes" id="UP001356427"/>
    </source>
</evidence>
<comment type="caution">
    <text evidence="11">The sequence shown here is derived from an EMBL/GenBank/DDBJ whole genome shotgun (WGS) entry which is preliminary data.</text>
</comment>
<dbReference type="GO" id="GO:0035082">
    <property type="term" value="P:axoneme assembly"/>
    <property type="evidence" value="ECO:0007669"/>
    <property type="project" value="InterPro"/>
</dbReference>
<keyword evidence="4" id="KW-0282">Flagellum</keyword>
<organism evidence="11 12">
    <name type="scientific">Coregonus suidteri</name>
    <dbReference type="NCBI Taxonomy" id="861788"/>
    <lineage>
        <taxon>Eukaryota</taxon>
        <taxon>Metazoa</taxon>
        <taxon>Chordata</taxon>
        <taxon>Craniata</taxon>
        <taxon>Vertebrata</taxon>
        <taxon>Euteleostomi</taxon>
        <taxon>Actinopterygii</taxon>
        <taxon>Neopterygii</taxon>
        <taxon>Teleostei</taxon>
        <taxon>Protacanthopterygii</taxon>
        <taxon>Salmoniformes</taxon>
        <taxon>Salmonidae</taxon>
        <taxon>Coregoninae</taxon>
        <taxon>Coregonus</taxon>
    </lineage>
</organism>
<evidence type="ECO:0000256" key="2">
    <source>
        <dbReference type="ARBA" id="ARBA00022490"/>
    </source>
</evidence>
<keyword evidence="2" id="KW-0963">Cytoplasm</keyword>
<dbReference type="PANTHER" id="PTHR22069:SF0">
    <property type="entry name" value="RADIAL SPOKE HEAD PROTEIN 9 HOMOLOG"/>
    <property type="match status" value="1"/>
</dbReference>
<dbReference type="GO" id="GO:0005930">
    <property type="term" value="C:axoneme"/>
    <property type="evidence" value="ECO:0007669"/>
    <property type="project" value="TreeGrafter"/>
</dbReference>
<keyword evidence="6" id="KW-0206">Cytoskeleton</keyword>
<evidence type="ECO:0000256" key="1">
    <source>
        <dbReference type="ARBA" id="ARBA00004611"/>
    </source>
</evidence>
<gene>
    <name evidence="11" type="ORF">J4Q44_G00345320</name>
</gene>
<evidence type="ECO:0000256" key="8">
    <source>
        <dbReference type="ARBA" id="ARBA00037822"/>
    </source>
</evidence>
<keyword evidence="7" id="KW-0966">Cell projection</keyword>
<dbReference type="EMBL" id="JAGTTL010000034">
    <property type="protein sequence ID" value="KAK6295306.1"/>
    <property type="molecule type" value="Genomic_DNA"/>
</dbReference>
<comment type="subcellular location">
    <subcellularLocation>
        <location evidence="8">Cell projection</location>
        <location evidence="8">Kinocilium</location>
    </subcellularLocation>
    <subcellularLocation>
        <location evidence="1">Cytoplasm</location>
        <location evidence="1">Cytoskeleton</location>
        <location evidence="1">Flagellum axoneme</location>
    </subcellularLocation>
</comment>
<evidence type="ECO:0000256" key="7">
    <source>
        <dbReference type="ARBA" id="ARBA00023273"/>
    </source>
</evidence>
<reference evidence="11 12" key="1">
    <citation type="submission" date="2021-04" db="EMBL/GenBank/DDBJ databases">
        <authorList>
            <person name="De Guttry C."/>
            <person name="Zahm M."/>
            <person name="Klopp C."/>
            <person name="Cabau C."/>
            <person name="Louis A."/>
            <person name="Berthelot C."/>
            <person name="Parey E."/>
            <person name="Roest Crollius H."/>
            <person name="Montfort J."/>
            <person name="Robinson-Rechavi M."/>
            <person name="Bucao C."/>
            <person name="Bouchez O."/>
            <person name="Gislard M."/>
            <person name="Lluch J."/>
            <person name="Milhes M."/>
            <person name="Lampietro C."/>
            <person name="Lopez Roques C."/>
            <person name="Donnadieu C."/>
            <person name="Braasch I."/>
            <person name="Desvignes T."/>
            <person name="Postlethwait J."/>
            <person name="Bobe J."/>
            <person name="Wedekind C."/>
            <person name="Guiguen Y."/>
        </authorList>
    </citation>
    <scope>NUCLEOTIDE SEQUENCE [LARGE SCALE GENOMIC DNA]</scope>
    <source>
        <strain evidence="11">Cs_M1</strain>
        <tissue evidence="11">Blood</tissue>
    </source>
</reference>
<keyword evidence="3" id="KW-0970">Cilium biogenesis/degradation</keyword>
<dbReference type="GO" id="GO:0060091">
    <property type="term" value="C:kinocilium"/>
    <property type="evidence" value="ECO:0007669"/>
    <property type="project" value="UniProtKB-SubCell"/>
</dbReference>
<evidence type="ECO:0000256" key="6">
    <source>
        <dbReference type="ARBA" id="ARBA00023212"/>
    </source>
</evidence>
<evidence type="ECO:0000256" key="3">
    <source>
        <dbReference type="ARBA" id="ARBA00022794"/>
    </source>
</evidence>